<dbReference type="PANTHER" id="PTHR47611:SF3">
    <property type="entry name" value="HAT C-TERMINAL DIMERISATION DOMAIN-CONTAINING PROTEIN"/>
    <property type="match status" value="1"/>
</dbReference>
<sequence>MLRDELHKIERDRLATDPPGPSPNDEPPAKRTRNDRKNNSLLGMFQAIIAENAEPAQQPENSRVDLRSYLLEPTIELKRCPLEYWRSNESCYGLLSQLARKYLSSPCTSVDSERLFSGAGNVMTEKRN</sequence>
<name>A0AAV1EX90_XYRNO</name>
<dbReference type="SUPFAM" id="SSF53098">
    <property type="entry name" value="Ribonuclease H-like"/>
    <property type="match status" value="1"/>
</dbReference>
<evidence type="ECO:0000313" key="4">
    <source>
        <dbReference type="Proteomes" id="UP001178508"/>
    </source>
</evidence>
<dbReference type="Pfam" id="PF05699">
    <property type="entry name" value="Dimer_Tnp_hAT"/>
    <property type="match status" value="1"/>
</dbReference>
<feature type="domain" description="HAT C-terminal dimerisation" evidence="2">
    <location>
        <begin position="65"/>
        <end position="128"/>
    </location>
</feature>
<dbReference type="GO" id="GO:0046983">
    <property type="term" value="F:protein dimerization activity"/>
    <property type="evidence" value="ECO:0007669"/>
    <property type="project" value="InterPro"/>
</dbReference>
<evidence type="ECO:0000259" key="2">
    <source>
        <dbReference type="Pfam" id="PF05699"/>
    </source>
</evidence>
<dbReference type="InterPro" id="IPR012337">
    <property type="entry name" value="RNaseH-like_sf"/>
</dbReference>
<evidence type="ECO:0000313" key="3">
    <source>
        <dbReference type="EMBL" id="CAJ1053418.1"/>
    </source>
</evidence>
<dbReference type="InterPro" id="IPR008906">
    <property type="entry name" value="HATC_C_dom"/>
</dbReference>
<feature type="compositionally biased region" description="Basic and acidic residues" evidence="1">
    <location>
        <begin position="1"/>
        <end position="15"/>
    </location>
</feature>
<reference evidence="3" key="1">
    <citation type="submission" date="2023-08" db="EMBL/GenBank/DDBJ databases">
        <authorList>
            <person name="Alioto T."/>
            <person name="Alioto T."/>
            <person name="Gomez Garrido J."/>
        </authorList>
    </citation>
    <scope>NUCLEOTIDE SEQUENCE</scope>
</reference>
<dbReference type="Proteomes" id="UP001178508">
    <property type="component" value="Chromosome 3"/>
</dbReference>
<keyword evidence="4" id="KW-1185">Reference proteome</keyword>
<proteinExistence type="predicted"/>
<dbReference type="AlphaFoldDB" id="A0AAV1EX90"/>
<evidence type="ECO:0000256" key="1">
    <source>
        <dbReference type="SAM" id="MobiDB-lite"/>
    </source>
</evidence>
<gene>
    <name evidence="3" type="ORF">XNOV1_A004122</name>
</gene>
<accession>A0AAV1EX90</accession>
<protein>
    <recommendedName>
        <fullName evidence="2">HAT C-terminal dimerisation domain-containing protein</fullName>
    </recommendedName>
</protein>
<dbReference type="EMBL" id="OY660866">
    <property type="protein sequence ID" value="CAJ1053418.1"/>
    <property type="molecule type" value="Genomic_DNA"/>
</dbReference>
<dbReference type="PANTHER" id="PTHR47611">
    <property type="entry name" value="HAT DIMERISATION DOMAIN, C-TERMINAL"/>
    <property type="match status" value="1"/>
</dbReference>
<organism evidence="3 4">
    <name type="scientific">Xyrichtys novacula</name>
    <name type="common">Pearly razorfish</name>
    <name type="synonym">Hemipteronotus novacula</name>
    <dbReference type="NCBI Taxonomy" id="13765"/>
    <lineage>
        <taxon>Eukaryota</taxon>
        <taxon>Metazoa</taxon>
        <taxon>Chordata</taxon>
        <taxon>Craniata</taxon>
        <taxon>Vertebrata</taxon>
        <taxon>Euteleostomi</taxon>
        <taxon>Actinopterygii</taxon>
        <taxon>Neopterygii</taxon>
        <taxon>Teleostei</taxon>
        <taxon>Neoteleostei</taxon>
        <taxon>Acanthomorphata</taxon>
        <taxon>Eupercaria</taxon>
        <taxon>Labriformes</taxon>
        <taxon>Labridae</taxon>
        <taxon>Xyrichtys</taxon>
    </lineage>
</organism>
<feature type="region of interest" description="Disordered" evidence="1">
    <location>
        <begin position="1"/>
        <end position="37"/>
    </location>
</feature>